<comment type="similarity">
    <text evidence="1">Belongs to the ATP-dependent AMP-binding enzyme family.</text>
</comment>
<dbReference type="RefSeq" id="WP_069830142.1">
    <property type="nucleotide sequence ID" value="NZ_MDJD01000034.1"/>
</dbReference>
<comment type="caution">
    <text evidence="4">The sequence shown here is derived from an EMBL/GenBank/DDBJ whole genome shotgun (WGS) entry which is preliminary data.</text>
</comment>
<dbReference type="GO" id="GO:0031956">
    <property type="term" value="F:medium-chain fatty acid-CoA ligase activity"/>
    <property type="evidence" value="ECO:0007669"/>
    <property type="project" value="TreeGrafter"/>
</dbReference>
<evidence type="ECO:0000256" key="1">
    <source>
        <dbReference type="ARBA" id="ARBA00006432"/>
    </source>
</evidence>
<sequence length="368" mass="41879">MILSYKKIHPRFKLNGFHYTFESLLKVANNFVEKGKPYEQVIGQFLSNWLDNNNFVIVYTSGSTGKPKPISIQKKAMVNSALATGHFFKLESGNSALHCLPSNFIAGKMMLVRALVLGLELDLVEPTSRPQLNSNKKYDFCAMIPLQMQNSLKNCNHIKAIIVGGASMSPELKKSIQYIESSIYETYGMTETVTHIAIKKINNNLLLEEGGQRQAFKSYFKTLPNVIISQDERECLVIEAPKLSEKEIITNDIVKLLSKTEFEWLGRYDNVINSGGIKIFPEQIEIKLQKNIKQRFFVTSIPHKEFGEQVILVLEGQNINISVILKNIKKDMILNKYEIPKQVYSVPQFIETSSGKIQRKKTLEQLNL</sequence>
<accession>A0A1E5TBB1</accession>
<dbReference type="InterPro" id="IPR045851">
    <property type="entry name" value="AMP-bd_C_sf"/>
</dbReference>
<dbReference type="EMBL" id="MDJD01000034">
    <property type="protein sequence ID" value="OEK08636.1"/>
    <property type="molecule type" value="Genomic_DNA"/>
</dbReference>
<dbReference type="STRING" id="1849968.A8C32_04085"/>
<protein>
    <submittedName>
        <fullName evidence="4">O-succinylbenzoic acid--CoA ligase</fullName>
    </submittedName>
</protein>
<gene>
    <name evidence="4" type="ORF">A8C32_04085</name>
</gene>
<proteinExistence type="inferred from homology"/>
<dbReference type="Gene3D" id="3.40.50.12780">
    <property type="entry name" value="N-terminal domain of ligase-like"/>
    <property type="match status" value="1"/>
</dbReference>
<dbReference type="InterPro" id="IPR000873">
    <property type="entry name" value="AMP-dep_synth/lig_dom"/>
</dbReference>
<dbReference type="PROSITE" id="PS00455">
    <property type="entry name" value="AMP_BINDING"/>
    <property type="match status" value="1"/>
</dbReference>
<keyword evidence="2 4" id="KW-0436">Ligase</keyword>
<keyword evidence="5" id="KW-1185">Reference proteome</keyword>
<dbReference type="Gene3D" id="3.30.300.30">
    <property type="match status" value="1"/>
</dbReference>
<dbReference type="PANTHER" id="PTHR43201:SF5">
    <property type="entry name" value="MEDIUM-CHAIN ACYL-COA LIGASE ACSF2, MITOCHONDRIAL"/>
    <property type="match status" value="1"/>
</dbReference>
<dbReference type="InterPro" id="IPR020845">
    <property type="entry name" value="AMP-binding_CS"/>
</dbReference>
<name>A0A1E5TBB1_9FLAO</name>
<evidence type="ECO:0000256" key="2">
    <source>
        <dbReference type="ARBA" id="ARBA00022598"/>
    </source>
</evidence>
<evidence type="ECO:0000313" key="4">
    <source>
        <dbReference type="EMBL" id="OEK08636.1"/>
    </source>
</evidence>
<organism evidence="4 5">
    <name type="scientific">Flavivirga aquatica</name>
    <dbReference type="NCBI Taxonomy" id="1849968"/>
    <lineage>
        <taxon>Bacteria</taxon>
        <taxon>Pseudomonadati</taxon>
        <taxon>Bacteroidota</taxon>
        <taxon>Flavobacteriia</taxon>
        <taxon>Flavobacteriales</taxon>
        <taxon>Flavobacteriaceae</taxon>
        <taxon>Flavivirga</taxon>
    </lineage>
</organism>
<dbReference type="PANTHER" id="PTHR43201">
    <property type="entry name" value="ACYL-COA SYNTHETASE"/>
    <property type="match status" value="1"/>
</dbReference>
<dbReference type="InterPro" id="IPR042099">
    <property type="entry name" value="ANL_N_sf"/>
</dbReference>
<dbReference type="SUPFAM" id="SSF56801">
    <property type="entry name" value="Acetyl-CoA synthetase-like"/>
    <property type="match status" value="1"/>
</dbReference>
<reference evidence="4 5" key="1">
    <citation type="submission" date="2016-05" db="EMBL/GenBank/DDBJ databases">
        <title>Draft Genome Sequence of Algibacter sp. Strain SK-16 Isolated from the Surface Water of Aburatsubo Inlet.</title>
        <authorList>
            <person name="Wong S.-K."/>
            <person name="Yoshizawa S."/>
            <person name="Nakajima Y."/>
            <person name="Ogura Y."/>
            <person name="Tetsuya H."/>
            <person name="Hamasaki K."/>
        </authorList>
    </citation>
    <scope>NUCLEOTIDE SEQUENCE [LARGE SCALE GENOMIC DNA]</scope>
    <source>
        <strain evidence="4 5">SK-16</strain>
    </source>
</reference>
<dbReference type="AlphaFoldDB" id="A0A1E5TBB1"/>
<evidence type="ECO:0000259" key="3">
    <source>
        <dbReference type="Pfam" id="PF00501"/>
    </source>
</evidence>
<evidence type="ECO:0000313" key="5">
    <source>
        <dbReference type="Proteomes" id="UP000095713"/>
    </source>
</evidence>
<dbReference type="OrthoDB" id="8870348at2"/>
<dbReference type="GO" id="GO:0006631">
    <property type="term" value="P:fatty acid metabolic process"/>
    <property type="evidence" value="ECO:0007669"/>
    <property type="project" value="TreeGrafter"/>
</dbReference>
<dbReference type="Pfam" id="PF00501">
    <property type="entry name" value="AMP-binding"/>
    <property type="match status" value="1"/>
</dbReference>
<feature type="domain" description="AMP-dependent synthetase/ligase" evidence="3">
    <location>
        <begin position="52"/>
        <end position="198"/>
    </location>
</feature>
<dbReference type="Proteomes" id="UP000095713">
    <property type="component" value="Unassembled WGS sequence"/>
</dbReference>